<dbReference type="PRINTS" id="PR00455">
    <property type="entry name" value="HTHTETR"/>
</dbReference>
<dbReference type="InterPro" id="IPR039536">
    <property type="entry name" value="TetR_C_Proteobacteria"/>
</dbReference>
<evidence type="ECO:0000256" key="2">
    <source>
        <dbReference type="PROSITE-ProRule" id="PRU00335"/>
    </source>
</evidence>
<dbReference type="OrthoDB" id="9780824at2"/>
<organism evidence="4 5">
    <name type="scientific">Clostridium luticellarii</name>
    <dbReference type="NCBI Taxonomy" id="1691940"/>
    <lineage>
        <taxon>Bacteria</taxon>
        <taxon>Bacillati</taxon>
        <taxon>Bacillota</taxon>
        <taxon>Clostridia</taxon>
        <taxon>Eubacteriales</taxon>
        <taxon>Clostridiaceae</taxon>
        <taxon>Clostridium</taxon>
    </lineage>
</organism>
<dbReference type="Proteomes" id="UP000237798">
    <property type="component" value="Unassembled WGS sequence"/>
</dbReference>
<dbReference type="RefSeq" id="WP_106010787.1">
    <property type="nucleotide sequence ID" value="NZ_JALCQO010000066.1"/>
</dbReference>
<feature type="DNA-binding region" description="H-T-H motif" evidence="2">
    <location>
        <begin position="91"/>
        <end position="110"/>
    </location>
</feature>
<reference evidence="4 5" key="1">
    <citation type="submission" date="2018-03" db="EMBL/GenBank/DDBJ databases">
        <title>Genome sequence of Clostridium luticellarii DSM 29923.</title>
        <authorList>
            <person name="Poehlein A."/>
            <person name="Daniel R."/>
        </authorList>
    </citation>
    <scope>NUCLEOTIDE SEQUENCE [LARGE SCALE GENOMIC DNA]</scope>
    <source>
        <strain evidence="4 5">DSM 29923</strain>
    </source>
</reference>
<dbReference type="InterPro" id="IPR001647">
    <property type="entry name" value="HTH_TetR"/>
</dbReference>
<dbReference type="AlphaFoldDB" id="A0A2T0BAZ6"/>
<dbReference type="InterPro" id="IPR050624">
    <property type="entry name" value="HTH-type_Tx_Regulator"/>
</dbReference>
<gene>
    <name evidence="4" type="primary">srpR</name>
    <name evidence="4" type="ORF">CLLU_32340</name>
</gene>
<dbReference type="PANTHER" id="PTHR43479">
    <property type="entry name" value="ACREF/ENVCD OPERON REPRESSOR-RELATED"/>
    <property type="match status" value="1"/>
</dbReference>
<dbReference type="EMBL" id="PVXP01000078">
    <property type="protein sequence ID" value="PRR81015.1"/>
    <property type="molecule type" value="Genomic_DNA"/>
</dbReference>
<proteinExistence type="predicted"/>
<evidence type="ECO:0000256" key="1">
    <source>
        <dbReference type="ARBA" id="ARBA00023125"/>
    </source>
</evidence>
<comment type="caution">
    <text evidence="4">The sequence shown here is derived from an EMBL/GenBank/DDBJ whole genome shotgun (WGS) entry which is preliminary data.</text>
</comment>
<sequence length="261" mass="30155">MNYSIKQIIKKAAEKLILQKGFRDTTIKEISRGAKISVGTIYRYYKSKEEILNDIGRMDLKDVSYSQDNKRKEIMDVALDVFGTKGYTRTNMEDIANKMGMSKAFIYQYFNNKDELFLSTIRESSQIQTIFNLSKVNKESINIEEILTKIGMKILSIFKNPQKLKLMRIIIAETPNFPEIGELFFCQVVGRVTEALNEILRSHASSDIDPVLSIRLFIGAIWSLVFLQEMLPLDDRNYDDETIVKNAVKIFQRGTLKYDTD</sequence>
<dbReference type="GO" id="GO:0003677">
    <property type="term" value="F:DNA binding"/>
    <property type="evidence" value="ECO:0007669"/>
    <property type="project" value="UniProtKB-UniRule"/>
</dbReference>
<dbReference type="SUPFAM" id="SSF48498">
    <property type="entry name" value="Tetracyclin repressor-like, C-terminal domain"/>
    <property type="match status" value="1"/>
</dbReference>
<dbReference type="SUPFAM" id="SSF46689">
    <property type="entry name" value="Homeodomain-like"/>
    <property type="match status" value="2"/>
</dbReference>
<dbReference type="InterPro" id="IPR009057">
    <property type="entry name" value="Homeodomain-like_sf"/>
</dbReference>
<dbReference type="Pfam" id="PF00440">
    <property type="entry name" value="TetR_N"/>
    <property type="match status" value="2"/>
</dbReference>
<feature type="domain" description="HTH tetR-type" evidence="3">
    <location>
        <begin position="3"/>
        <end position="63"/>
    </location>
</feature>
<evidence type="ECO:0000313" key="4">
    <source>
        <dbReference type="EMBL" id="PRR81015.1"/>
    </source>
</evidence>
<feature type="DNA-binding region" description="H-T-H motif" evidence="2">
    <location>
        <begin position="26"/>
        <end position="45"/>
    </location>
</feature>
<evidence type="ECO:0000259" key="3">
    <source>
        <dbReference type="PROSITE" id="PS50977"/>
    </source>
</evidence>
<dbReference type="Gene3D" id="1.10.357.10">
    <property type="entry name" value="Tetracycline Repressor, domain 2"/>
    <property type="match status" value="2"/>
</dbReference>
<evidence type="ECO:0000313" key="5">
    <source>
        <dbReference type="Proteomes" id="UP000237798"/>
    </source>
</evidence>
<accession>A0A2T0BAZ6</accession>
<keyword evidence="1 2" id="KW-0238">DNA-binding</keyword>
<protein>
    <submittedName>
        <fullName evidence="4">HTH-type transcriptional regulator SrpR</fullName>
    </submittedName>
</protein>
<dbReference type="PANTHER" id="PTHR43479:SF11">
    <property type="entry name" value="ACREF_ENVCD OPERON REPRESSOR-RELATED"/>
    <property type="match status" value="1"/>
</dbReference>
<dbReference type="PROSITE" id="PS50977">
    <property type="entry name" value="HTH_TETR_2"/>
    <property type="match status" value="2"/>
</dbReference>
<name>A0A2T0BAZ6_9CLOT</name>
<dbReference type="Pfam" id="PF14246">
    <property type="entry name" value="TetR_C_7"/>
    <property type="match status" value="1"/>
</dbReference>
<feature type="domain" description="HTH tetR-type" evidence="3">
    <location>
        <begin position="68"/>
        <end position="128"/>
    </location>
</feature>
<keyword evidence="5" id="KW-1185">Reference proteome</keyword>
<dbReference type="InterPro" id="IPR036271">
    <property type="entry name" value="Tet_transcr_reg_TetR-rel_C_sf"/>
</dbReference>